<keyword evidence="2" id="KW-0503">Monooxygenase</keyword>
<keyword evidence="1" id="KW-0812">Transmembrane</keyword>
<dbReference type="InterPro" id="IPR006833">
    <property type="entry name" value="NH3_CH4_mOase_B"/>
</dbReference>
<dbReference type="RefSeq" id="WP_142525987.1">
    <property type="nucleotide sequence ID" value="NZ_CABFUZ020000250.1"/>
</dbReference>
<reference evidence="2" key="1">
    <citation type="submission" date="2019-09" db="EMBL/GenBank/DDBJ databases">
        <authorList>
            <person name="Cremers G."/>
        </authorList>
    </citation>
    <scope>NUCLEOTIDE SEQUENCE [LARGE SCALE GENOMIC DNA]</scope>
    <source>
        <strain evidence="2">3B</strain>
    </source>
</reference>
<sequence length="415" mass="46095">MRQRVLRMMGRAGALALLGMVLVAPTTRLWALGEKSQEAFLRMRTVIFYDTKFSGRKFKVGDEMTVTGKFQLLPIWPKEIAFTGISWLNFFVPGPQFLRVGSWINGRFMSCSQLLELGGTYEYKTITRARYPGHWPVGVMLSMKDAGPLIGPSIYVDVDGTHEGFTNPIKTLLGNTINLEDYGESRMLLWTLVTTLIGVAWFGYWVARPFASRMGMVAAGRAKELISGADKTVAVIFALGSIALVAIANVMTSSQFPHTIPIQETIIKNQPLPPEPTHVEAQVLDATYDVPSRTLAFRVQVHNTGDRPLVLKEFTTANVRFFNEAIPGNVWNPDFPEVYGGPMKITPSEPVAPGETKVLEVVLASAEWENQRLTMYHETTNRFGGLLFFSDPSGERSIIAVADQLVIPKFGITQM</sequence>
<protein>
    <submittedName>
        <fullName evidence="2">Methane/ammonia monooxygenase subunit B</fullName>
    </submittedName>
</protein>
<dbReference type="AlphaFoldDB" id="A0A5E6MJW5"/>
<keyword evidence="1" id="KW-0472">Membrane</keyword>
<proteinExistence type="predicted"/>
<dbReference type="Gene3D" id="2.60.40.1580">
    <property type="entry name" value="Particulate methane monooxygenase, b subunit. Chain: A, domain 3"/>
    <property type="match status" value="1"/>
</dbReference>
<dbReference type="Gene3D" id="2.60.120.570">
    <property type="entry name" value="Particulate methane monooxygenase, b subunit. Chain: A, domain 1"/>
    <property type="match status" value="1"/>
</dbReference>
<evidence type="ECO:0000313" key="3">
    <source>
        <dbReference type="Proteomes" id="UP000381693"/>
    </source>
</evidence>
<keyword evidence="1" id="KW-1133">Transmembrane helix</keyword>
<gene>
    <name evidence="2" type="primary">pmoB-amoB</name>
    <name evidence="2" type="ORF">MAMC_02106</name>
</gene>
<dbReference type="Pfam" id="PF04744">
    <property type="entry name" value="Monooxygenase_B"/>
    <property type="match status" value="1"/>
</dbReference>
<comment type="caution">
    <text evidence="2">The sequence shown here is derived from an EMBL/GenBank/DDBJ whole genome shotgun (WGS) entry which is preliminary data.</text>
</comment>
<dbReference type="InterPro" id="IPR023303">
    <property type="entry name" value="NH3_CH4_mOase_suB_C"/>
</dbReference>
<dbReference type="EMBL" id="CABFUZ020000250">
    <property type="protein sequence ID" value="VVM08395.1"/>
    <property type="molecule type" value="Genomic_DNA"/>
</dbReference>
<accession>A0A5E6MJW5</accession>
<feature type="transmembrane region" description="Helical" evidence="1">
    <location>
        <begin position="187"/>
        <end position="207"/>
    </location>
</feature>
<dbReference type="GO" id="GO:0004497">
    <property type="term" value="F:monooxygenase activity"/>
    <property type="evidence" value="ECO:0007669"/>
    <property type="project" value="UniProtKB-KW"/>
</dbReference>
<keyword evidence="3" id="KW-1185">Reference proteome</keyword>
<name>A0A5E6MJW5_9BACT</name>
<feature type="transmembrane region" description="Helical" evidence="1">
    <location>
        <begin position="228"/>
        <end position="251"/>
    </location>
</feature>
<dbReference type="OrthoDB" id="178549at2"/>
<evidence type="ECO:0000256" key="1">
    <source>
        <dbReference type="SAM" id="Phobius"/>
    </source>
</evidence>
<evidence type="ECO:0000313" key="2">
    <source>
        <dbReference type="EMBL" id="VVM08395.1"/>
    </source>
</evidence>
<dbReference type="NCBIfam" id="NF041640">
    <property type="entry name" value="AmoB_BACT"/>
    <property type="match status" value="1"/>
</dbReference>
<organism evidence="2 3">
    <name type="scientific">Methylacidimicrobium cyclopophantes</name>
    <dbReference type="NCBI Taxonomy" id="1041766"/>
    <lineage>
        <taxon>Bacteria</taxon>
        <taxon>Pseudomonadati</taxon>
        <taxon>Verrucomicrobiota</taxon>
        <taxon>Methylacidimicrobium</taxon>
    </lineage>
</organism>
<dbReference type="InterPro" id="IPR023301">
    <property type="entry name" value="NH3_CH4_mOase_suB_N"/>
</dbReference>
<dbReference type="InterPro" id="IPR023141">
    <property type="entry name" value="NH3_CH4_mOase_suB_hlx_hairpin"/>
</dbReference>
<keyword evidence="2" id="KW-0560">Oxidoreductase</keyword>
<dbReference type="Proteomes" id="UP000381693">
    <property type="component" value="Unassembled WGS sequence"/>
</dbReference>
<dbReference type="Gene3D" id="1.10.287.710">
    <property type="entry name" value="Helix hairpin bin"/>
    <property type="match status" value="1"/>
</dbReference>